<organism evidence="2 3">
    <name type="scientific">Salinomyces thailandicus</name>
    <dbReference type="NCBI Taxonomy" id="706561"/>
    <lineage>
        <taxon>Eukaryota</taxon>
        <taxon>Fungi</taxon>
        <taxon>Dikarya</taxon>
        <taxon>Ascomycota</taxon>
        <taxon>Pezizomycotina</taxon>
        <taxon>Dothideomycetes</taxon>
        <taxon>Dothideomycetidae</taxon>
        <taxon>Mycosphaerellales</taxon>
        <taxon>Teratosphaeriaceae</taxon>
        <taxon>Salinomyces</taxon>
    </lineage>
</organism>
<dbReference type="Proteomes" id="UP000308549">
    <property type="component" value="Unassembled WGS sequence"/>
</dbReference>
<keyword evidence="1" id="KW-0175">Coiled coil</keyword>
<reference evidence="2 3" key="1">
    <citation type="submission" date="2017-03" db="EMBL/GenBank/DDBJ databases">
        <title>Genomes of endolithic fungi from Antarctica.</title>
        <authorList>
            <person name="Coleine C."/>
            <person name="Masonjones S."/>
            <person name="Stajich J.E."/>
        </authorList>
    </citation>
    <scope>NUCLEOTIDE SEQUENCE [LARGE SCALE GENOMIC DNA]</scope>
    <source>
        <strain evidence="2 3">CCFEE 6315</strain>
    </source>
</reference>
<gene>
    <name evidence="2" type="ORF">B0A50_06435</name>
</gene>
<dbReference type="AlphaFoldDB" id="A0A4V5N3K1"/>
<protein>
    <submittedName>
        <fullName evidence="2">Uncharacterized protein</fullName>
    </submittedName>
</protein>
<name>A0A4V5N3K1_9PEZI</name>
<feature type="coiled-coil region" evidence="1">
    <location>
        <begin position="19"/>
        <end position="60"/>
    </location>
</feature>
<comment type="caution">
    <text evidence="2">The sequence shown here is derived from an EMBL/GenBank/DDBJ whole genome shotgun (WGS) entry which is preliminary data.</text>
</comment>
<sequence>MSGNISNNFGNTPSSEQQLFRVQQQLAAAKRELADTEEELHLAKKQVDYEQRQLQKIRAETCIAAPVNRSRYYAYPASISTQDFANISRAIDQCNDTTLLLKKTTNKLDDHVRALRRLQGAPIAFTSGNDVYAAYGAIEGGARRAFSFAAEAEAIAEEMEVNFGEQLSRIPTGGAQ</sequence>
<evidence type="ECO:0000256" key="1">
    <source>
        <dbReference type="SAM" id="Coils"/>
    </source>
</evidence>
<accession>A0A4V5N3K1</accession>
<evidence type="ECO:0000313" key="3">
    <source>
        <dbReference type="Proteomes" id="UP000308549"/>
    </source>
</evidence>
<dbReference type="EMBL" id="NAJL01000049">
    <property type="protein sequence ID" value="TKA23929.1"/>
    <property type="molecule type" value="Genomic_DNA"/>
</dbReference>
<keyword evidence="3" id="KW-1185">Reference proteome</keyword>
<proteinExistence type="predicted"/>
<evidence type="ECO:0000313" key="2">
    <source>
        <dbReference type="EMBL" id="TKA23929.1"/>
    </source>
</evidence>